<feature type="region of interest" description="Disordered" evidence="4">
    <location>
        <begin position="436"/>
        <end position="494"/>
    </location>
</feature>
<feature type="domain" description="Fibronectin type-III" evidence="7">
    <location>
        <begin position="300"/>
        <end position="395"/>
    </location>
</feature>
<gene>
    <name evidence="8" type="ORF">OTU49_000841</name>
</gene>
<dbReference type="SUPFAM" id="SSF48726">
    <property type="entry name" value="Immunoglobulin"/>
    <property type="match status" value="3"/>
</dbReference>
<dbReference type="InterPro" id="IPR003599">
    <property type="entry name" value="Ig_sub"/>
</dbReference>
<dbReference type="Pfam" id="PF13927">
    <property type="entry name" value="Ig_3"/>
    <property type="match status" value="1"/>
</dbReference>
<dbReference type="InterPro" id="IPR013783">
    <property type="entry name" value="Ig-like_fold"/>
</dbReference>
<dbReference type="InterPro" id="IPR013162">
    <property type="entry name" value="CD80_C2-set"/>
</dbReference>
<dbReference type="SMART" id="SM00409">
    <property type="entry name" value="IG"/>
    <property type="match status" value="3"/>
</dbReference>
<keyword evidence="5" id="KW-1133">Transmembrane helix</keyword>
<dbReference type="GO" id="GO:0016020">
    <property type="term" value="C:membrane"/>
    <property type="evidence" value="ECO:0007669"/>
    <property type="project" value="UniProtKB-SubCell"/>
</dbReference>
<protein>
    <recommendedName>
        <fullName evidence="10">Nephrin</fullName>
    </recommendedName>
</protein>
<feature type="compositionally biased region" description="Acidic residues" evidence="4">
    <location>
        <begin position="467"/>
        <end position="477"/>
    </location>
</feature>
<dbReference type="InterPro" id="IPR007110">
    <property type="entry name" value="Ig-like_dom"/>
</dbReference>
<dbReference type="EMBL" id="JARKIK010000002">
    <property type="protein sequence ID" value="KAK8753643.1"/>
    <property type="molecule type" value="Genomic_DNA"/>
</dbReference>
<accession>A0AAW0Y9W1</accession>
<evidence type="ECO:0000313" key="8">
    <source>
        <dbReference type="EMBL" id="KAK8753643.1"/>
    </source>
</evidence>
<proteinExistence type="predicted"/>
<evidence type="ECO:0000313" key="9">
    <source>
        <dbReference type="Proteomes" id="UP001445076"/>
    </source>
</evidence>
<dbReference type="InterPro" id="IPR036179">
    <property type="entry name" value="Ig-like_dom_sf"/>
</dbReference>
<keyword evidence="5" id="KW-0812">Transmembrane</keyword>
<dbReference type="AlphaFoldDB" id="A0AAW0Y9W1"/>
<dbReference type="Gene3D" id="2.60.40.10">
    <property type="entry name" value="Immunoglobulins"/>
    <property type="match status" value="4"/>
</dbReference>
<dbReference type="Proteomes" id="UP001445076">
    <property type="component" value="Unassembled WGS sequence"/>
</dbReference>
<organism evidence="8 9">
    <name type="scientific">Cherax quadricarinatus</name>
    <name type="common">Australian red claw crayfish</name>
    <dbReference type="NCBI Taxonomy" id="27406"/>
    <lineage>
        <taxon>Eukaryota</taxon>
        <taxon>Metazoa</taxon>
        <taxon>Ecdysozoa</taxon>
        <taxon>Arthropoda</taxon>
        <taxon>Crustacea</taxon>
        <taxon>Multicrustacea</taxon>
        <taxon>Malacostraca</taxon>
        <taxon>Eumalacostraca</taxon>
        <taxon>Eucarida</taxon>
        <taxon>Decapoda</taxon>
        <taxon>Pleocyemata</taxon>
        <taxon>Astacidea</taxon>
        <taxon>Parastacoidea</taxon>
        <taxon>Parastacidae</taxon>
        <taxon>Cherax</taxon>
    </lineage>
</organism>
<keyword evidence="3" id="KW-1015">Disulfide bond</keyword>
<evidence type="ECO:0000256" key="5">
    <source>
        <dbReference type="SAM" id="Phobius"/>
    </source>
</evidence>
<dbReference type="SUPFAM" id="SSF49265">
    <property type="entry name" value="Fibronectin type III"/>
    <property type="match status" value="1"/>
</dbReference>
<evidence type="ECO:0000256" key="1">
    <source>
        <dbReference type="ARBA" id="ARBA00004167"/>
    </source>
</evidence>
<dbReference type="InterPro" id="IPR036116">
    <property type="entry name" value="FN3_sf"/>
</dbReference>
<keyword evidence="2 5" id="KW-0472">Membrane</keyword>
<evidence type="ECO:0000256" key="2">
    <source>
        <dbReference type="ARBA" id="ARBA00023136"/>
    </source>
</evidence>
<comment type="subcellular location">
    <subcellularLocation>
        <location evidence="1">Membrane</location>
        <topology evidence="1">Single-pass membrane protein</topology>
    </subcellularLocation>
</comment>
<evidence type="ECO:0000259" key="6">
    <source>
        <dbReference type="PROSITE" id="PS50835"/>
    </source>
</evidence>
<dbReference type="PANTHER" id="PTHR23278:SF19">
    <property type="entry name" value="OBSCURIN"/>
    <property type="match status" value="1"/>
</dbReference>
<evidence type="ECO:0008006" key="10">
    <source>
        <dbReference type="Google" id="ProtNLM"/>
    </source>
</evidence>
<reference evidence="8 9" key="1">
    <citation type="journal article" date="2024" name="BMC Genomics">
        <title>Genome assembly of redclaw crayfish (Cherax quadricarinatus) provides insights into its immune adaptation and hypoxia tolerance.</title>
        <authorList>
            <person name="Liu Z."/>
            <person name="Zheng J."/>
            <person name="Li H."/>
            <person name="Fang K."/>
            <person name="Wang S."/>
            <person name="He J."/>
            <person name="Zhou D."/>
            <person name="Weng S."/>
            <person name="Chi M."/>
            <person name="Gu Z."/>
            <person name="He J."/>
            <person name="Li F."/>
            <person name="Wang M."/>
        </authorList>
    </citation>
    <scope>NUCLEOTIDE SEQUENCE [LARGE SCALE GENOMIC DNA]</scope>
    <source>
        <strain evidence="8">ZL_2023a</strain>
    </source>
</reference>
<feature type="non-terminal residue" evidence="8">
    <location>
        <position position="1"/>
    </location>
</feature>
<evidence type="ECO:0000259" key="7">
    <source>
        <dbReference type="PROSITE" id="PS50853"/>
    </source>
</evidence>
<feature type="domain" description="Ig-like" evidence="6">
    <location>
        <begin position="204"/>
        <end position="278"/>
    </location>
</feature>
<dbReference type="PROSITE" id="PS50835">
    <property type="entry name" value="IG_LIKE"/>
    <property type="match status" value="3"/>
</dbReference>
<dbReference type="SMART" id="SM00060">
    <property type="entry name" value="FN3"/>
    <property type="match status" value="1"/>
</dbReference>
<dbReference type="InterPro" id="IPR003598">
    <property type="entry name" value="Ig_sub2"/>
</dbReference>
<comment type="caution">
    <text evidence="8">The sequence shown here is derived from an EMBL/GenBank/DDBJ whole genome shotgun (WGS) entry which is preliminary data.</text>
</comment>
<sequence length="494" mass="53596">PPLEVEIEGVETPLRAGVEATLTCRSSGSRPPAVLAWQIDGPSRITPLPPHSTLDQNIASRRGRLLPTPKDNGRTVTCTATNPKVSQYSLSASTLLSVQYAPEVMVRLAPALDPNNIEEGDDVYFECQITANPPESRILWLHQGRRLHTDREQGVLAQGRNLVLQKVRREHRGDYQCVVTNAVDTVTSAPTVLDVMFLPECREPRNVTVSVTATEEVTLDCVVESNPEEVQFLWKVNSSRGVKDLPPTSFTTRGSTSTLVYRPHTHSHAHDKYGIVFCLGRNRLGSQRVPCVFFITPAGPPEEPSSCTLVNQSATSLAVTCTPGHDGGLKQHFVTTVRDAATQELVANVSSATPTFVVGGLAPGRDYLLLVTAVNLKGSSSPYVIQDFALKVAENKINNSSSTESSPLLAVFVGVVSGFVFILTVLAVATRSRCRRQREDLDEDADNNKLRGGEEVPASPSTKASLDEAEDADDELNTPESRDGPLKPQEFTAQ</sequence>
<name>A0AAW0Y9W1_CHEQU</name>
<feature type="domain" description="Ig-like" evidence="6">
    <location>
        <begin position="1"/>
        <end position="97"/>
    </location>
</feature>
<evidence type="ECO:0000256" key="4">
    <source>
        <dbReference type="SAM" id="MobiDB-lite"/>
    </source>
</evidence>
<keyword evidence="9" id="KW-1185">Reference proteome</keyword>
<feature type="non-terminal residue" evidence="8">
    <location>
        <position position="494"/>
    </location>
</feature>
<dbReference type="SMART" id="SM00408">
    <property type="entry name" value="IGc2"/>
    <property type="match status" value="1"/>
</dbReference>
<feature type="domain" description="Ig-like" evidence="6">
    <location>
        <begin position="102"/>
        <end position="193"/>
    </location>
</feature>
<dbReference type="PANTHER" id="PTHR23278">
    <property type="entry name" value="SIDESTEP PROTEIN"/>
    <property type="match status" value="1"/>
</dbReference>
<dbReference type="InterPro" id="IPR003961">
    <property type="entry name" value="FN3_dom"/>
</dbReference>
<dbReference type="Pfam" id="PF08205">
    <property type="entry name" value="C2-set_2"/>
    <property type="match status" value="1"/>
</dbReference>
<evidence type="ECO:0000256" key="3">
    <source>
        <dbReference type="ARBA" id="ARBA00023157"/>
    </source>
</evidence>
<dbReference type="CDD" id="cd00063">
    <property type="entry name" value="FN3"/>
    <property type="match status" value="1"/>
</dbReference>
<feature type="transmembrane region" description="Helical" evidence="5">
    <location>
        <begin position="408"/>
        <end position="429"/>
    </location>
</feature>
<dbReference type="PROSITE" id="PS50853">
    <property type="entry name" value="FN3"/>
    <property type="match status" value="1"/>
</dbReference>